<dbReference type="AlphaFoldDB" id="A0A143BK62"/>
<keyword evidence="14" id="KW-1185">Reference proteome</keyword>
<dbReference type="RefSeq" id="WP_026850836.1">
    <property type="nucleotide sequence ID" value="NZ_CP011454.1"/>
</dbReference>
<sequence>MTTPTLTDRLSQVIRDVPDFPSAGILFKDITPVLADPALMRETLSSMAEPVVGAGITHVVAVESRGFLFGMPLALELGVAFAPARKPGKLPWHTVREAYTLEYRSDVLEMHEDALTLGMPGAGRPRVLVVDDVLATGGTAAATCRLVERLGGEVVAVSVLVELGFLDGRSRLPGRRVVPVVRY</sequence>
<dbReference type="GO" id="GO:0003999">
    <property type="term" value="F:adenine phosphoribosyltransferase activity"/>
    <property type="evidence" value="ECO:0007669"/>
    <property type="project" value="UniProtKB-UniRule"/>
</dbReference>
<protein>
    <recommendedName>
        <fullName evidence="6 11">Adenine phosphoribosyltransferase</fullName>
        <shortName evidence="11">APRT</shortName>
        <ecNumber evidence="6 11">2.4.2.7</ecNumber>
    </recommendedName>
</protein>
<dbReference type="InterPro" id="IPR050054">
    <property type="entry name" value="UPRTase/APRTase"/>
</dbReference>
<dbReference type="GO" id="GO:0016208">
    <property type="term" value="F:AMP binding"/>
    <property type="evidence" value="ECO:0007669"/>
    <property type="project" value="TreeGrafter"/>
</dbReference>
<dbReference type="NCBIfam" id="NF002636">
    <property type="entry name" value="PRK02304.1-5"/>
    <property type="match status" value="1"/>
</dbReference>
<evidence type="ECO:0000256" key="11">
    <source>
        <dbReference type="HAMAP-Rule" id="MF_00004"/>
    </source>
</evidence>
<dbReference type="PANTHER" id="PTHR32315">
    <property type="entry name" value="ADENINE PHOSPHORIBOSYLTRANSFERASE"/>
    <property type="match status" value="1"/>
</dbReference>
<comment type="function">
    <text evidence="2 11">Catalyzes a salvage reaction resulting in the formation of AMP, that is energically less costly than de novo synthesis.</text>
</comment>
<keyword evidence="10 11" id="KW-0660">Purine salvage</keyword>
<evidence type="ECO:0000313" key="14">
    <source>
        <dbReference type="Proteomes" id="UP000076404"/>
    </source>
</evidence>
<dbReference type="InterPro" id="IPR029057">
    <property type="entry name" value="PRTase-like"/>
</dbReference>
<dbReference type="NCBIfam" id="TIGR01090">
    <property type="entry name" value="apt"/>
    <property type="match status" value="1"/>
</dbReference>
<evidence type="ECO:0000256" key="10">
    <source>
        <dbReference type="ARBA" id="ARBA00022726"/>
    </source>
</evidence>
<evidence type="ECO:0000256" key="8">
    <source>
        <dbReference type="ARBA" id="ARBA00022676"/>
    </source>
</evidence>
<comment type="similarity">
    <text evidence="5 11">Belongs to the purine/pyrimidine phosphoribosyltransferase family.</text>
</comment>
<comment type="catalytic activity">
    <reaction evidence="1 11">
        <text>AMP + diphosphate = 5-phospho-alpha-D-ribose 1-diphosphate + adenine</text>
        <dbReference type="Rhea" id="RHEA:16609"/>
        <dbReference type="ChEBI" id="CHEBI:16708"/>
        <dbReference type="ChEBI" id="CHEBI:33019"/>
        <dbReference type="ChEBI" id="CHEBI:58017"/>
        <dbReference type="ChEBI" id="CHEBI:456215"/>
        <dbReference type="EC" id="2.4.2.7"/>
    </reaction>
</comment>
<evidence type="ECO:0000256" key="7">
    <source>
        <dbReference type="ARBA" id="ARBA00022490"/>
    </source>
</evidence>
<dbReference type="SUPFAM" id="SSF53271">
    <property type="entry name" value="PRTase-like"/>
    <property type="match status" value="1"/>
</dbReference>
<evidence type="ECO:0000256" key="9">
    <source>
        <dbReference type="ARBA" id="ARBA00022679"/>
    </source>
</evidence>
<dbReference type="GO" id="GO:0005737">
    <property type="term" value="C:cytoplasm"/>
    <property type="evidence" value="ECO:0007669"/>
    <property type="project" value="UniProtKB-SubCell"/>
</dbReference>
<name>A0A143BK62_9BACT</name>
<organism evidence="13 14">
    <name type="scientific">Gemmatimonas phototrophica</name>
    <dbReference type="NCBI Taxonomy" id="1379270"/>
    <lineage>
        <taxon>Bacteria</taxon>
        <taxon>Pseudomonadati</taxon>
        <taxon>Gemmatimonadota</taxon>
        <taxon>Gemmatimonadia</taxon>
        <taxon>Gemmatimonadales</taxon>
        <taxon>Gemmatimonadaceae</taxon>
        <taxon>Gemmatimonas</taxon>
    </lineage>
</organism>
<keyword evidence="7 11" id="KW-0963">Cytoplasm</keyword>
<dbReference type="GO" id="GO:0044209">
    <property type="term" value="P:AMP salvage"/>
    <property type="evidence" value="ECO:0007669"/>
    <property type="project" value="UniProtKB-UniRule"/>
</dbReference>
<dbReference type="GO" id="GO:0006168">
    <property type="term" value="P:adenine salvage"/>
    <property type="evidence" value="ECO:0007669"/>
    <property type="project" value="InterPro"/>
</dbReference>
<evidence type="ECO:0000313" key="13">
    <source>
        <dbReference type="EMBL" id="AMW04902.1"/>
    </source>
</evidence>
<dbReference type="EC" id="2.4.2.7" evidence="6 11"/>
<dbReference type="HAMAP" id="MF_00004">
    <property type="entry name" value="Aden_phosphoribosyltr"/>
    <property type="match status" value="1"/>
</dbReference>
<dbReference type="InterPro" id="IPR005764">
    <property type="entry name" value="Ade_phspho_trans"/>
</dbReference>
<dbReference type="Proteomes" id="UP000076404">
    <property type="component" value="Chromosome"/>
</dbReference>
<evidence type="ECO:0000256" key="4">
    <source>
        <dbReference type="ARBA" id="ARBA00004659"/>
    </source>
</evidence>
<evidence type="ECO:0000259" key="12">
    <source>
        <dbReference type="Pfam" id="PF00156"/>
    </source>
</evidence>
<dbReference type="STRING" id="1379270.GEMMAAP_08750"/>
<dbReference type="KEGG" id="gph:GEMMAAP_08750"/>
<reference evidence="13 14" key="1">
    <citation type="journal article" date="2014" name="Proc. Natl. Acad. Sci. U.S.A.">
        <title>Functional type 2 photosynthetic reaction centers found in the rare bacterial phylum Gemmatimonadetes.</title>
        <authorList>
            <person name="Zeng Y."/>
            <person name="Feng F."/>
            <person name="Medova H."/>
            <person name="Dean J."/>
            <person name="Koblizek M."/>
        </authorList>
    </citation>
    <scope>NUCLEOTIDE SEQUENCE [LARGE SCALE GENOMIC DNA]</scope>
    <source>
        <strain evidence="13 14">AP64</strain>
    </source>
</reference>
<comment type="pathway">
    <text evidence="4 11">Purine metabolism; AMP biosynthesis via salvage pathway; AMP from adenine: step 1/1.</text>
</comment>
<keyword evidence="9 11" id="KW-0808">Transferase</keyword>
<dbReference type="Pfam" id="PF00156">
    <property type="entry name" value="Pribosyltran"/>
    <property type="match status" value="1"/>
</dbReference>
<dbReference type="NCBIfam" id="NF002634">
    <property type="entry name" value="PRK02304.1-3"/>
    <property type="match status" value="1"/>
</dbReference>
<evidence type="ECO:0000256" key="6">
    <source>
        <dbReference type="ARBA" id="ARBA00011893"/>
    </source>
</evidence>
<evidence type="ECO:0000256" key="2">
    <source>
        <dbReference type="ARBA" id="ARBA00003968"/>
    </source>
</evidence>
<dbReference type="InterPro" id="IPR000836">
    <property type="entry name" value="PRTase_dom"/>
</dbReference>
<evidence type="ECO:0000256" key="1">
    <source>
        <dbReference type="ARBA" id="ARBA00000868"/>
    </source>
</evidence>
<proteinExistence type="inferred from homology"/>
<accession>A0A143BK62</accession>
<dbReference type="EMBL" id="CP011454">
    <property type="protein sequence ID" value="AMW04902.1"/>
    <property type="molecule type" value="Genomic_DNA"/>
</dbReference>
<dbReference type="CDD" id="cd06223">
    <property type="entry name" value="PRTases_typeI"/>
    <property type="match status" value="1"/>
</dbReference>
<evidence type="ECO:0000256" key="5">
    <source>
        <dbReference type="ARBA" id="ARBA00008391"/>
    </source>
</evidence>
<comment type="subcellular location">
    <subcellularLocation>
        <location evidence="3 11">Cytoplasm</location>
    </subcellularLocation>
</comment>
<dbReference type="eggNOG" id="COG0503">
    <property type="taxonomic scope" value="Bacteria"/>
</dbReference>
<reference evidence="13 14" key="2">
    <citation type="journal article" date="2016" name="Environ. Microbiol. Rep.">
        <title>Metagenomic evidence for the presence of phototrophic Gemmatimonadetes bacteria in diverse environments.</title>
        <authorList>
            <person name="Zeng Y."/>
            <person name="Baumbach J."/>
            <person name="Barbosa E.G."/>
            <person name="Azevedo V."/>
            <person name="Zhang C."/>
            <person name="Koblizek M."/>
        </authorList>
    </citation>
    <scope>NUCLEOTIDE SEQUENCE [LARGE SCALE GENOMIC DNA]</scope>
    <source>
        <strain evidence="13 14">AP64</strain>
    </source>
</reference>
<dbReference type="OrthoDB" id="9803963at2"/>
<comment type="subunit">
    <text evidence="11">Homodimer.</text>
</comment>
<dbReference type="GO" id="GO:0006166">
    <property type="term" value="P:purine ribonucleoside salvage"/>
    <property type="evidence" value="ECO:0007669"/>
    <property type="project" value="UniProtKB-UniRule"/>
</dbReference>
<dbReference type="FunFam" id="3.40.50.2020:FF:000021">
    <property type="entry name" value="Adenine phosphoribosyltransferase"/>
    <property type="match status" value="1"/>
</dbReference>
<keyword evidence="8 11" id="KW-0328">Glycosyltransferase</keyword>
<evidence type="ECO:0000256" key="3">
    <source>
        <dbReference type="ARBA" id="ARBA00004496"/>
    </source>
</evidence>
<gene>
    <name evidence="11" type="primary">apt</name>
    <name evidence="13" type="ORF">GEMMAAP_08750</name>
</gene>
<dbReference type="UniPathway" id="UPA00588">
    <property type="reaction ID" value="UER00646"/>
</dbReference>
<dbReference type="GO" id="GO:0002055">
    <property type="term" value="F:adenine binding"/>
    <property type="evidence" value="ECO:0007669"/>
    <property type="project" value="TreeGrafter"/>
</dbReference>
<feature type="domain" description="Phosphoribosyltransferase" evidence="12">
    <location>
        <begin position="54"/>
        <end position="162"/>
    </location>
</feature>
<dbReference type="Gene3D" id="3.40.50.2020">
    <property type="match status" value="1"/>
</dbReference>
<dbReference type="PANTHER" id="PTHR32315:SF3">
    <property type="entry name" value="ADENINE PHOSPHORIBOSYLTRANSFERASE"/>
    <property type="match status" value="1"/>
</dbReference>